<dbReference type="InterPro" id="IPR016545">
    <property type="entry name" value="UCP009120_prtse"/>
</dbReference>
<dbReference type="Gene3D" id="3.60.20.10">
    <property type="entry name" value="Glutamine Phosphoribosylpyrophosphate, subunit 1, domain 1"/>
    <property type="match status" value="1"/>
</dbReference>
<dbReference type="InterPro" id="IPR029055">
    <property type="entry name" value="Ntn_hydrolases_N"/>
</dbReference>
<evidence type="ECO:0000313" key="3">
    <source>
        <dbReference type="Proteomes" id="UP000078463"/>
    </source>
</evidence>
<evidence type="ECO:0000313" key="2">
    <source>
        <dbReference type="EMBL" id="ANI99132.1"/>
    </source>
</evidence>
<dbReference type="EMBL" id="CP015922">
    <property type="protein sequence ID" value="ANI99132.1"/>
    <property type="molecule type" value="Genomic_DNA"/>
</dbReference>
<feature type="compositionally biased region" description="Basic residues" evidence="1">
    <location>
        <begin position="264"/>
        <end position="288"/>
    </location>
</feature>
<name>A0A191UDV2_9BURK</name>
<dbReference type="SUPFAM" id="SSF56235">
    <property type="entry name" value="N-terminal nucleophile aminohydrolases (Ntn hydrolases)"/>
    <property type="match status" value="1"/>
</dbReference>
<sequence length="303" mass="33358">MTYCVGLCLKDGLVFLSDTRTNAGVDQIGTFRKMTLFQKDGDRFFTLMSAGNLAITQAVKEILLQGQLLNGKNLWTVSNAHDAAVVIGDAIKQVYERDHEALEKAGIDFNCNLIFGGQVKGERPRLFNIYSAGNFIEATPETCYFQIGESKYGKPILDRVLSFTTPLNLATKCALISMDSTLNSNISVGLPLDLLVYEKNSLKADKLVTMDDSNPYYKMIHQLWGEKLRAAFNSISEPSWSGAHKSSAISAPAKKMGPIPIHHQPPKAKATKSTKKVATKRPTKRANTKRSPSTTKVVNKKKA</sequence>
<feature type="region of interest" description="Disordered" evidence="1">
    <location>
        <begin position="254"/>
        <end position="303"/>
    </location>
</feature>
<dbReference type="CDD" id="cd03765">
    <property type="entry name" value="proteasome_beta_bacterial"/>
    <property type="match status" value="1"/>
</dbReference>
<dbReference type="Proteomes" id="UP000078463">
    <property type="component" value="Chromosome"/>
</dbReference>
<dbReference type="KEGG" id="pwu:A8O14_02895"/>
<dbReference type="RefSeq" id="WP_068948137.1">
    <property type="nucleotide sequence ID" value="NZ_CP015922.1"/>
</dbReference>
<organism evidence="2 3">
    <name type="scientific">Polynucleobacter wuianus</name>
    <dbReference type="NCBI Taxonomy" id="1743168"/>
    <lineage>
        <taxon>Bacteria</taxon>
        <taxon>Pseudomonadati</taxon>
        <taxon>Pseudomonadota</taxon>
        <taxon>Betaproteobacteria</taxon>
        <taxon>Burkholderiales</taxon>
        <taxon>Burkholderiaceae</taxon>
        <taxon>Polynucleobacter</taxon>
    </lineage>
</organism>
<dbReference type="STRING" id="1743168.A8O14_02895"/>
<protein>
    <submittedName>
        <fullName evidence="2">Peptidase</fullName>
    </submittedName>
</protein>
<evidence type="ECO:0000256" key="1">
    <source>
        <dbReference type="SAM" id="MobiDB-lite"/>
    </source>
</evidence>
<reference evidence="3" key="1">
    <citation type="submission" date="2016-05" db="EMBL/GenBank/DDBJ databases">
        <title>Polynucleobacter sp. QLW-P1FAT50C-4 genome.</title>
        <authorList>
            <person name="Hahn M.W."/>
        </authorList>
    </citation>
    <scope>NUCLEOTIDE SEQUENCE [LARGE SCALE GENOMIC DNA]</scope>
    <source>
        <strain evidence="3">QLW-P1FAT50C-4</strain>
    </source>
</reference>
<proteinExistence type="predicted"/>
<accession>A0A191UDV2</accession>
<gene>
    <name evidence="2" type="ORF">A8O14_02895</name>
</gene>
<dbReference type="PIRSF" id="PIRSF009120">
    <property type="entry name" value="UCP009120_prtse"/>
    <property type="match status" value="1"/>
</dbReference>
<dbReference type="AlphaFoldDB" id="A0A191UDV2"/>
<keyword evidence="3" id="KW-1185">Reference proteome</keyword>